<keyword evidence="3" id="KW-0067">ATP-binding</keyword>
<feature type="region of interest" description="Disordered" evidence="4">
    <location>
        <begin position="557"/>
        <end position="623"/>
    </location>
</feature>
<name>A0A9P6NJR3_9BASI</name>
<gene>
    <name evidence="5" type="ORF">CROQUDRAFT_107923</name>
</gene>
<accession>A0A9P6NJR3</accession>
<dbReference type="PANTHER" id="PTHR12169:SF2">
    <property type="entry name" value="AFG1P"/>
    <property type="match status" value="1"/>
</dbReference>
<reference evidence="5" key="1">
    <citation type="submission" date="2013-11" db="EMBL/GenBank/DDBJ databases">
        <title>Genome sequence of the fusiform rust pathogen reveals effectors for host alternation and coevolution with pine.</title>
        <authorList>
            <consortium name="DOE Joint Genome Institute"/>
            <person name="Smith K."/>
            <person name="Pendleton A."/>
            <person name="Kubisiak T."/>
            <person name="Anderson C."/>
            <person name="Salamov A."/>
            <person name="Aerts A."/>
            <person name="Riley R."/>
            <person name="Clum A."/>
            <person name="Lindquist E."/>
            <person name="Ence D."/>
            <person name="Campbell M."/>
            <person name="Kronenberg Z."/>
            <person name="Feau N."/>
            <person name="Dhillon B."/>
            <person name="Hamelin R."/>
            <person name="Burleigh J."/>
            <person name="Smith J."/>
            <person name="Yandell M."/>
            <person name="Nelson C."/>
            <person name="Grigoriev I."/>
            <person name="Davis J."/>
        </authorList>
    </citation>
    <scope>NUCLEOTIDE SEQUENCE</scope>
    <source>
        <strain evidence="5">G11</strain>
    </source>
</reference>
<dbReference type="OrthoDB" id="2193432at2759"/>
<comment type="similarity">
    <text evidence="1">Belongs to the AFG1 ATPase family.</text>
</comment>
<keyword evidence="2" id="KW-0547">Nucleotide-binding</keyword>
<dbReference type="EMBL" id="MU167279">
    <property type="protein sequence ID" value="KAG0145308.1"/>
    <property type="molecule type" value="Genomic_DNA"/>
</dbReference>
<evidence type="ECO:0000313" key="5">
    <source>
        <dbReference type="EMBL" id="KAG0145308.1"/>
    </source>
</evidence>
<evidence type="ECO:0008006" key="7">
    <source>
        <dbReference type="Google" id="ProtNLM"/>
    </source>
</evidence>
<dbReference type="AlphaFoldDB" id="A0A9P6NJR3"/>
<evidence type="ECO:0000256" key="3">
    <source>
        <dbReference type="ARBA" id="ARBA00022840"/>
    </source>
</evidence>
<dbReference type="InterPro" id="IPR005654">
    <property type="entry name" value="ATPase_AFG1-like"/>
</dbReference>
<dbReference type="Pfam" id="PF03969">
    <property type="entry name" value="AFG1_ATPase"/>
    <property type="match status" value="1"/>
</dbReference>
<dbReference type="NCBIfam" id="NF040713">
    <property type="entry name" value="ZapE"/>
    <property type="match status" value="1"/>
</dbReference>
<organism evidence="5 6">
    <name type="scientific">Cronartium quercuum f. sp. fusiforme G11</name>
    <dbReference type="NCBI Taxonomy" id="708437"/>
    <lineage>
        <taxon>Eukaryota</taxon>
        <taxon>Fungi</taxon>
        <taxon>Dikarya</taxon>
        <taxon>Basidiomycota</taxon>
        <taxon>Pucciniomycotina</taxon>
        <taxon>Pucciniomycetes</taxon>
        <taxon>Pucciniales</taxon>
        <taxon>Coleosporiaceae</taxon>
        <taxon>Cronartium</taxon>
    </lineage>
</organism>
<dbReference type="GO" id="GO:0016887">
    <property type="term" value="F:ATP hydrolysis activity"/>
    <property type="evidence" value="ECO:0007669"/>
    <property type="project" value="InterPro"/>
</dbReference>
<comment type="caution">
    <text evidence="5">The sequence shown here is derived from an EMBL/GenBank/DDBJ whole genome shotgun (WGS) entry which is preliminary data.</text>
</comment>
<proteinExistence type="inferred from homology"/>
<dbReference type="Gene3D" id="3.40.50.300">
    <property type="entry name" value="P-loop containing nucleotide triphosphate hydrolases"/>
    <property type="match status" value="1"/>
</dbReference>
<feature type="compositionally biased region" description="Basic and acidic residues" evidence="4">
    <location>
        <begin position="614"/>
        <end position="623"/>
    </location>
</feature>
<dbReference type="SUPFAM" id="SSF52540">
    <property type="entry name" value="P-loop containing nucleoside triphosphate hydrolases"/>
    <property type="match status" value="1"/>
</dbReference>
<dbReference type="InterPro" id="IPR027417">
    <property type="entry name" value="P-loop_NTPase"/>
</dbReference>
<evidence type="ECO:0000256" key="2">
    <source>
        <dbReference type="ARBA" id="ARBA00022741"/>
    </source>
</evidence>
<evidence type="ECO:0000256" key="4">
    <source>
        <dbReference type="SAM" id="MobiDB-lite"/>
    </source>
</evidence>
<evidence type="ECO:0000256" key="1">
    <source>
        <dbReference type="ARBA" id="ARBA00010322"/>
    </source>
</evidence>
<dbReference type="GO" id="GO:0005524">
    <property type="term" value="F:ATP binding"/>
    <property type="evidence" value="ECO:0007669"/>
    <property type="project" value="UniProtKB-KW"/>
</dbReference>
<sequence>MNIRPFTQPINRQTIRSQTSHQLALQPTDLLQLYQHRLTTGILRADPDQLRVIYQLRALHNSIKTYNPHPRLLSLFDQAYLAPNQDYSKHPAYTPDPDVLGLSPSQRRNALVKVLKTDSHPADEQAPLGFLLTGPPGTGKSLLMDLFFQSLPTARKLRRHYHHFLLELYSLVFARLESRRISLDPGALESQLGSPIGSLPPRQDSARNKALSDGWRSVFAGGADPKDPVLNGPDFVLAQVARDLIVHHGWILAFDEIQMVDVAGAGLLSRVLEWYWRLGGIVLGTSNRVPEHMYDEGVQKSTVLPFLNRLKLKSPTIELGSKRDWRRELAAEVTEQPKPSTWHVGYPSANWYELIRTLVPNPQPTHLRVYGRTIEFKRANLDTQSVVVSYKELCEAPLGPADYLTLTSNFQTILVEDIPVFTSLMKNEARRFITFLDAAYECQVALHINAAAEIDRLFFPDSQPIEEHDPMKQESMSEIVHDLLASHRPHVSTYSAPGAESRPSLDAPLTDGYARLAIFTGQDEQYAFQRAVSRLYELTRSGGSGKAWAPMALDGLWNKKSQPQSPPSGISSANKKNFGDDQGPSPRRPWISPNHIWGIAQWGKRAGRWGKGAKVYEKEPNKD</sequence>
<dbReference type="PANTHER" id="PTHR12169">
    <property type="entry name" value="ATPASE N2B"/>
    <property type="match status" value="1"/>
</dbReference>
<keyword evidence="6" id="KW-1185">Reference proteome</keyword>
<dbReference type="GO" id="GO:0005739">
    <property type="term" value="C:mitochondrion"/>
    <property type="evidence" value="ECO:0007669"/>
    <property type="project" value="TreeGrafter"/>
</dbReference>
<dbReference type="Proteomes" id="UP000886653">
    <property type="component" value="Unassembled WGS sequence"/>
</dbReference>
<evidence type="ECO:0000313" key="6">
    <source>
        <dbReference type="Proteomes" id="UP000886653"/>
    </source>
</evidence>
<protein>
    <recommendedName>
        <fullName evidence="7">AFG1-like ATPase</fullName>
    </recommendedName>
</protein>